<evidence type="ECO:0000313" key="8">
    <source>
        <dbReference type="Proteomes" id="UP001552299"/>
    </source>
</evidence>
<dbReference type="PROSITE" id="PS51746">
    <property type="entry name" value="PPM_2"/>
    <property type="match status" value="1"/>
</dbReference>
<comment type="caution">
    <text evidence="7">The sequence shown here is derived from an EMBL/GenBank/DDBJ whole genome shotgun (WGS) entry which is preliminary data.</text>
</comment>
<protein>
    <recommendedName>
        <fullName evidence="1">protein-serine/threonine phosphatase</fullName>
        <ecNumber evidence="1">3.1.3.16</ecNumber>
    </recommendedName>
</protein>
<dbReference type="SUPFAM" id="SSF81606">
    <property type="entry name" value="PP2C-like"/>
    <property type="match status" value="1"/>
</dbReference>
<dbReference type="CDD" id="cd00143">
    <property type="entry name" value="PP2Cc"/>
    <property type="match status" value="1"/>
</dbReference>
<dbReference type="Pfam" id="PF00481">
    <property type="entry name" value="PP2C"/>
    <property type="match status" value="1"/>
</dbReference>
<comment type="catalytic activity">
    <reaction evidence="5">
        <text>O-phospho-L-threonyl-[protein] + H2O = L-threonyl-[protein] + phosphate</text>
        <dbReference type="Rhea" id="RHEA:47004"/>
        <dbReference type="Rhea" id="RHEA-COMP:11060"/>
        <dbReference type="Rhea" id="RHEA-COMP:11605"/>
        <dbReference type="ChEBI" id="CHEBI:15377"/>
        <dbReference type="ChEBI" id="CHEBI:30013"/>
        <dbReference type="ChEBI" id="CHEBI:43474"/>
        <dbReference type="ChEBI" id="CHEBI:61977"/>
        <dbReference type="EC" id="3.1.3.16"/>
    </reaction>
</comment>
<feature type="domain" description="PPM-type phosphatase" evidence="6">
    <location>
        <begin position="51"/>
        <end position="365"/>
    </location>
</feature>
<evidence type="ECO:0000313" key="7">
    <source>
        <dbReference type="EMBL" id="KAL0914962.1"/>
    </source>
</evidence>
<dbReference type="EMBL" id="JANQDX010000012">
    <property type="protein sequence ID" value="KAL0914962.1"/>
    <property type="molecule type" value="Genomic_DNA"/>
</dbReference>
<dbReference type="InterPro" id="IPR036457">
    <property type="entry name" value="PPM-type-like_dom_sf"/>
</dbReference>
<accession>A0ABD0UX69</accession>
<keyword evidence="3" id="KW-0904">Protein phosphatase</keyword>
<dbReference type="InterPro" id="IPR001932">
    <property type="entry name" value="PPM-type_phosphatase-like_dom"/>
</dbReference>
<evidence type="ECO:0000256" key="4">
    <source>
        <dbReference type="ARBA" id="ARBA00047761"/>
    </source>
</evidence>
<proteinExistence type="predicted"/>
<evidence type="ECO:0000256" key="5">
    <source>
        <dbReference type="ARBA" id="ARBA00048336"/>
    </source>
</evidence>
<dbReference type="InterPro" id="IPR015655">
    <property type="entry name" value="PP2C"/>
</dbReference>
<organism evidence="7 8">
    <name type="scientific">Dendrobium thyrsiflorum</name>
    <name type="common">Pinecone-like raceme dendrobium</name>
    <name type="synonym">Orchid</name>
    <dbReference type="NCBI Taxonomy" id="117978"/>
    <lineage>
        <taxon>Eukaryota</taxon>
        <taxon>Viridiplantae</taxon>
        <taxon>Streptophyta</taxon>
        <taxon>Embryophyta</taxon>
        <taxon>Tracheophyta</taxon>
        <taxon>Spermatophyta</taxon>
        <taxon>Magnoliopsida</taxon>
        <taxon>Liliopsida</taxon>
        <taxon>Asparagales</taxon>
        <taxon>Orchidaceae</taxon>
        <taxon>Epidendroideae</taxon>
        <taxon>Malaxideae</taxon>
        <taxon>Dendrobiinae</taxon>
        <taxon>Dendrobium</taxon>
    </lineage>
</organism>
<evidence type="ECO:0000256" key="2">
    <source>
        <dbReference type="ARBA" id="ARBA00022801"/>
    </source>
</evidence>
<dbReference type="Proteomes" id="UP001552299">
    <property type="component" value="Unassembled WGS sequence"/>
</dbReference>
<reference evidence="7 8" key="1">
    <citation type="journal article" date="2024" name="Plant Biotechnol. J.">
        <title>Dendrobium thyrsiflorum genome and its molecular insights into genes involved in important horticultural traits.</title>
        <authorList>
            <person name="Chen B."/>
            <person name="Wang J.Y."/>
            <person name="Zheng P.J."/>
            <person name="Li K.L."/>
            <person name="Liang Y.M."/>
            <person name="Chen X.F."/>
            <person name="Zhang C."/>
            <person name="Zhao X."/>
            <person name="He X."/>
            <person name="Zhang G.Q."/>
            <person name="Liu Z.J."/>
            <person name="Xu Q."/>
        </authorList>
    </citation>
    <scope>NUCLEOTIDE SEQUENCE [LARGE SCALE GENOMIC DNA]</scope>
    <source>
        <strain evidence="7">GZMU011</strain>
    </source>
</reference>
<dbReference type="PANTHER" id="PTHR47992">
    <property type="entry name" value="PROTEIN PHOSPHATASE"/>
    <property type="match status" value="1"/>
</dbReference>
<evidence type="ECO:0000259" key="6">
    <source>
        <dbReference type="PROSITE" id="PS51746"/>
    </source>
</evidence>
<dbReference type="AlphaFoldDB" id="A0ABD0UX69"/>
<keyword evidence="8" id="KW-1185">Reference proteome</keyword>
<name>A0ABD0UX69_DENTH</name>
<dbReference type="SMART" id="SM00332">
    <property type="entry name" value="PP2Cc"/>
    <property type="match status" value="1"/>
</dbReference>
<gene>
    <name evidence="7" type="ORF">M5K25_015356</name>
</gene>
<keyword evidence="2" id="KW-0378">Hydrolase</keyword>
<comment type="catalytic activity">
    <reaction evidence="4">
        <text>O-phospho-L-seryl-[protein] + H2O = L-seryl-[protein] + phosphate</text>
        <dbReference type="Rhea" id="RHEA:20629"/>
        <dbReference type="Rhea" id="RHEA-COMP:9863"/>
        <dbReference type="Rhea" id="RHEA-COMP:11604"/>
        <dbReference type="ChEBI" id="CHEBI:15377"/>
        <dbReference type="ChEBI" id="CHEBI:29999"/>
        <dbReference type="ChEBI" id="CHEBI:43474"/>
        <dbReference type="ChEBI" id="CHEBI:83421"/>
        <dbReference type="EC" id="3.1.3.16"/>
    </reaction>
</comment>
<dbReference type="EC" id="3.1.3.16" evidence="1"/>
<evidence type="ECO:0000256" key="3">
    <source>
        <dbReference type="ARBA" id="ARBA00022912"/>
    </source>
</evidence>
<sequence>MGGCCSRDDVAKEGLRSRGEEEFNEAFYDEGGLEGGVSAIEDGTRVRFEGSCGFASMYTQQGLKGVNQDAMVLWEDFGGEKGSVFCGVFDGHGPFGHKVAGHVRDNLPSKLSSQLKALASHVDHQGSSDLSFCNDKSIEFNDTTESYETKKDDNGKWFPSWKRTFTNAFEELDNELSMNTSIDCICSGTTAVSVVKHRENLLVANLGDSRAILGTRDEKNKLVPVQLTVDLKPNLPGEAERINSCKGRVFALKEEPDVHRIWLPDDDCPGLAMARAFGDFCLKDYGLISTPQLSSWKLTEKDEFVVLATDGLWDVLSNKQVVKTVSSARNRADAAKLLVHRAVRTWRTRYPTSKIDDCAAICLFLKHPSLSPLPSFDGGIHPTKSRELSFSESFKTARSSETSDAETFGAAANKEEWTALEGISRVNSLVKMPRFASVLSWRRRSMKIEEQNSKEGKKLEDDFE</sequence>
<evidence type="ECO:0000256" key="1">
    <source>
        <dbReference type="ARBA" id="ARBA00013081"/>
    </source>
</evidence>
<dbReference type="GO" id="GO:0004722">
    <property type="term" value="F:protein serine/threonine phosphatase activity"/>
    <property type="evidence" value="ECO:0007669"/>
    <property type="project" value="UniProtKB-EC"/>
</dbReference>
<dbReference type="Gene3D" id="3.60.40.10">
    <property type="entry name" value="PPM-type phosphatase domain"/>
    <property type="match status" value="1"/>
</dbReference>